<comment type="similarity">
    <text evidence="1">Belongs to the ARG7 family.</text>
</comment>
<dbReference type="Proteomes" id="UP001412067">
    <property type="component" value="Unassembled WGS sequence"/>
</dbReference>
<proteinExistence type="inferred from homology"/>
<name>A0ABR2N3K0_9ASPA</name>
<comment type="caution">
    <text evidence="2">The sequence shown here is derived from an EMBL/GenBank/DDBJ whole genome shotgun (WGS) entry which is preliminary data.</text>
</comment>
<dbReference type="Pfam" id="PF02519">
    <property type="entry name" value="Auxin_inducible"/>
    <property type="match status" value="1"/>
</dbReference>
<dbReference type="PANTHER" id="PTHR31374">
    <property type="entry name" value="AUXIN-INDUCED PROTEIN-LIKE-RELATED"/>
    <property type="match status" value="1"/>
</dbReference>
<sequence>MKSLIRGLARVADSSRYEPLRAAGKREGGRRTRVPAGHVPVFVGDEMERFSVRAELLSRPAFIELLRLSAMEYGYNQAGVLRIPCPANLFRRLLFAAEADFGEDLAADEISRFLSTFDPVSRYS</sequence>
<accession>A0ABR2N3K0</accession>
<gene>
    <name evidence="2" type="ORF">KSP40_PGU021754</name>
</gene>
<evidence type="ECO:0000256" key="1">
    <source>
        <dbReference type="ARBA" id="ARBA00006974"/>
    </source>
</evidence>
<evidence type="ECO:0000313" key="3">
    <source>
        <dbReference type="Proteomes" id="UP001412067"/>
    </source>
</evidence>
<dbReference type="EMBL" id="JBBWWR010000001">
    <property type="protein sequence ID" value="KAK8970700.1"/>
    <property type="molecule type" value="Genomic_DNA"/>
</dbReference>
<keyword evidence="3" id="KW-1185">Reference proteome</keyword>
<evidence type="ECO:0000313" key="2">
    <source>
        <dbReference type="EMBL" id="KAK8970700.1"/>
    </source>
</evidence>
<dbReference type="PANTHER" id="PTHR31374:SF198">
    <property type="entry name" value="AUXIN-RESPONSIVE PROTEIN SAUR72"/>
    <property type="match status" value="1"/>
</dbReference>
<dbReference type="InterPro" id="IPR003676">
    <property type="entry name" value="SAUR_fam"/>
</dbReference>
<reference evidence="2 3" key="1">
    <citation type="journal article" date="2022" name="Nat. Plants">
        <title>Genomes of leafy and leafless Platanthera orchids illuminate the evolution of mycoheterotrophy.</title>
        <authorList>
            <person name="Li M.H."/>
            <person name="Liu K.W."/>
            <person name="Li Z."/>
            <person name="Lu H.C."/>
            <person name="Ye Q.L."/>
            <person name="Zhang D."/>
            <person name="Wang J.Y."/>
            <person name="Li Y.F."/>
            <person name="Zhong Z.M."/>
            <person name="Liu X."/>
            <person name="Yu X."/>
            <person name="Liu D.K."/>
            <person name="Tu X.D."/>
            <person name="Liu B."/>
            <person name="Hao Y."/>
            <person name="Liao X.Y."/>
            <person name="Jiang Y.T."/>
            <person name="Sun W.H."/>
            <person name="Chen J."/>
            <person name="Chen Y.Q."/>
            <person name="Ai Y."/>
            <person name="Zhai J.W."/>
            <person name="Wu S.S."/>
            <person name="Zhou Z."/>
            <person name="Hsiao Y.Y."/>
            <person name="Wu W.L."/>
            <person name="Chen Y.Y."/>
            <person name="Lin Y.F."/>
            <person name="Hsu J.L."/>
            <person name="Li C.Y."/>
            <person name="Wang Z.W."/>
            <person name="Zhao X."/>
            <person name="Zhong W.Y."/>
            <person name="Ma X.K."/>
            <person name="Ma L."/>
            <person name="Huang J."/>
            <person name="Chen G.Z."/>
            <person name="Huang M.Z."/>
            <person name="Huang L."/>
            <person name="Peng D.H."/>
            <person name="Luo Y.B."/>
            <person name="Zou S.Q."/>
            <person name="Chen S.P."/>
            <person name="Lan S."/>
            <person name="Tsai W.C."/>
            <person name="Van de Peer Y."/>
            <person name="Liu Z.J."/>
        </authorList>
    </citation>
    <scope>NUCLEOTIDE SEQUENCE [LARGE SCALE GENOMIC DNA]</scope>
    <source>
        <strain evidence="2">Lor288</strain>
    </source>
</reference>
<organism evidence="2 3">
    <name type="scientific">Platanthera guangdongensis</name>
    <dbReference type="NCBI Taxonomy" id="2320717"/>
    <lineage>
        <taxon>Eukaryota</taxon>
        <taxon>Viridiplantae</taxon>
        <taxon>Streptophyta</taxon>
        <taxon>Embryophyta</taxon>
        <taxon>Tracheophyta</taxon>
        <taxon>Spermatophyta</taxon>
        <taxon>Magnoliopsida</taxon>
        <taxon>Liliopsida</taxon>
        <taxon>Asparagales</taxon>
        <taxon>Orchidaceae</taxon>
        <taxon>Orchidoideae</taxon>
        <taxon>Orchideae</taxon>
        <taxon>Orchidinae</taxon>
        <taxon>Platanthera</taxon>
    </lineage>
</organism>
<protein>
    <submittedName>
        <fullName evidence="2">Uncharacterized protein</fullName>
    </submittedName>
</protein>